<dbReference type="Proteomes" id="UP000242188">
    <property type="component" value="Unassembled WGS sequence"/>
</dbReference>
<organism evidence="3 4">
    <name type="scientific">Mizuhopecten yessoensis</name>
    <name type="common">Japanese scallop</name>
    <name type="synonym">Patinopecten yessoensis</name>
    <dbReference type="NCBI Taxonomy" id="6573"/>
    <lineage>
        <taxon>Eukaryota</taxon>
        <taxon>Metazoa</taxon>
        <taxon>Spiralia</taxon>
        <taxon>Lophotrochozoa</taxon>
        <taxon>Mollusca</taxon>
        <taxon>Bivalvia</taxon>
        <taxon>Autobranchia</taxon>
        <taxon>Pteriomorphia</taxon>
        <taxon>Pectinida</taxon>
        <taxon>Pectinoidea</taxon>
        <taxon>Pectinidae</taxon>
        <taxon>Mizuhopecten</taxon>
    </lineage>
</organism>
<evidence type="ECO:0008006" key="5">
    <source>
        <dbReference type="Google" id="ProtNLM"/>
    </source>
</evidence>
<evidence type="ECO:0000256" key="1">
    <source>
        <dbReference type="SAM" id="MobiDB-lite"/>
    </source>
</evidence>
<evidence type="ECO:0000313" key="3">
    <source>
        <dbReference type="EMBL" id="OWF52853.1"/>
    </source>
</evidence>
<accession>A0A210QVR7</accession>
<gene>
    <name evidence="3" type="ORF">KP79_PYT15032</name>
</gene>
<evidence type="ECO:0000256" key="2">
    <source>
        <dbReference type="SAM" id="SignalP"/>
    </source>
</evidence>
<reference evidence="3 4" key="1">
    <citation type="journal article" date="2017" name="Nat. Ecol. Evol.">
        <title>Scallop genome provides insights into evolution of bilaterian karyotype and development.</title>
        <authorList>
            <person name="Wang S."/>
            <person name="Zhang J."/>
            <person name="Jiao W."/>
            <person name="Li J."/>
            <person name="Xun X."/>
            <person name="Sun Y."/>
            <person name="Guo X."/>
            <person name="Huan P."/>
            <person name="Dong B."/>
            <person name="Zhang L."/>
            <person name="Hu X."/>
            <person name="Sun X."/>
            <person name="Wang J."/>
            <person name="Zhao C."/>
            <person name="Wang Y."/>
            <person name="Wang D."/>
            <person name="Huang X."/>
            <person name="Wang R."/>
            <person name="Lv J."/>
            <person name="Li Y."/>
            <person name="Zhang Z."/>
            <person name="Liu B."/>
            <person name="Lu W."/>
            <person name="Hui Y."/>
            <person name="Liang J."/>
            <person name="Zhou Z."/>
            <person name="Hou R."/>
            <person name="Li X."/>
            <person name="Liu Y."/>
            <person name="Li H."/>
            <person name="Ning X."/>
            <person name="Lin Y."/>
            <person name="Zhao L."/>
            <person name="Xing Q."/>
            <person name="Dou J."/>
            <person name="Li Y."/>
            <person name="Mao J."/>
            <person name="Guo H."/>
            <person name="Dou H."/>
            <person name="Li T."/>
            <person name="Mu C."/>
            <person name="Jiang W."/>
            <person name="Fu Q."/>
            <person name="Fu X."/>
            <person name="Miao Y."/>
            <person name="Liu J."/>
            <person name="Yu Q."/>
            <person name="Li R."/>
            <person name="Liao H."/>
            <person name="Li X."/>
            <person name="Kong Y."/>
            <person name="Jiang Z."/>
            <person name="Chourrout D."/>
            <person name="Li R."/>
            <person name="Bao Z."/>
        </authorList>
    </citation>
    <scope>NUCLEOTIDE SEQUENCE [LARGE SCALE GENOMIC DNA]</scope>
    <source>
        <strain evidence="3 4">PY_sf001</strain>
    </source>
</reference>
<dbReference type="AlphaFoldDB" id="A0A210QVR7"/>
<feature type="chain" id="PRO_5012984726" description="Secreted protein" evidence="2">
    <location>
        <begin position="20"/>
        <end position="115"/>
    </location>
</feature>
<feature type="region of interest" description="Disordered" evidence="1">
    <location>
        <begin position="77"/>
        <end position="115"/>
    </location>
</feature>
<feature type="signal peptide" evidence="2">
    <location>
        <begin position="1"/>
        <end position="19"/>
    </location>
</feature>
<comment type="caution">
    <text evidence="3">The sequence shown here is derived from an EMBL/GenBank/DDBJ whole genome shotgun (WGS) entry which is preliminary data.</text>
</comment>
<evidence type="ECO:0000313" key="4">
    <source>
        <dbReference type="Proteomes" id="UP000242188"/>
    </source>
</evidence>
<sequence length="115" mass="13160">MVSHALWFLVALWVCVATATHCLDPISCLSGRYPGFKTVTDCIFGVDGLEQRSYHSNVMSCEGNGCMSLDPLTHQQAVNAKQTPRNKLHRKLKVSKCRKRKRKRISRRKRRNKCT</sequence>
<proteinExistence type="predicted"/>
<feature type="compositionally biased region" description="Basic residues" evidence="1">
    <location>
        <begin position="84"/>
        <end position="115"/>
    </location>
</feature>
<dbReference type="EMBL" id="NEDP02001616">
    <property type="protein sequence ID" value="OWF52853.1"/>
    <property type="molecule type" value="Genomic_DNA"/>
</dbReference>
<keyword evidence="2" id="KW-0732">Signal</keyword>
<protein>
    <recommendedName>
        <fullName evidence="5">Secreted protein</fullName>
    </recommendedName>
</protein>
<keyword evidence="4" id="KW-1185">Reference proteome</keyword>
<name>A0A210QVR7_MIZYE</name>